<dbReference type="HOGENOM" id="CLU_1886981_0_0_1"/>
<proteinExistence type="predicted"/>
<dbReference type="InParanoid" id="A0A0C3DT29"/>
<dbReference type="AlphaFoldDB" id="A0A0C3DT29"/>
<reference evidence="1 2" key="1">
    <citation type="submission" date="2014-04" db="EMBL/GenBank/DDBJ databases">
        <authorList>
            <consortium name="DOE Joint Genome Institute"/>
            <person name="Kuo A."/>
            <person name="Kohler A."/>
            <person name="Nagy L.G."/>
            <person name="Floudas D."/>
            <person name="Copeland A."/>
            <person name="Barry K.W."/>
            <person name="Cichocki N."/>
            <person name="Veneault-Fourrey C."/>
            <person name="LaButti K."/>
            <person name="Lindquist E.A."/>
            <person name="Lipzen A."/>
            <person name="Lundell T."/>
            <person name="Morin E."/>
            <person name="Murat C."/>
            <person name="Sun H."/>
            <person name="Tunlid A."/>
            <person name="Henrissat B."/>
            <person name="Grigoriev I.V."/>
            <person name="Hibbett D.S."/>
            <person name="Martin F."/>
            <person name="Nordberg H.P."/>
            <person name="Cantor M.N."/>
            <person name="Hua S.X."/>
        </authorList>
    </citation>
    <scope>NUCLEOTIDE SEQUENCE [LARGE SCALE GENOMIC DNA]</scope>
    <source>
        <strain evidence="1 2">Foug A</strain>
    </source>
</reference>
<dbReference type="Proteomes" id="UP000053989">
    <property type="component" value="Unassembled WGS sequence"/>
</dbReference>
<evidence type="ECO:0000313" key="1">
    <source>
        <dbReference type="EMBL" id="KIM59364.1"/>
    </source>
</evidence>
<dbReference type="EMBL" id="KN822074">
    <property type="protein sequence ID" value="KIM59364.1"/>
    <property type="molecule type" value="Genomic_DNA"/>
</dbReference>
<sequence length="135" mass="14992">MAHLHTILPGTYQEALPVLLNDTWPISHVEIPGIPSYVTATGMLSMSVEPTPSMLLYDNASQVIASPRISTHTNTFVDYQTLSRFVETGPALYACRMSGSNACTIPLEGNIRSIRIHLRQHGYKHKESSKIICPW</sequence>
<organism evidence="1 2">
    <name type="scientific">Scleroderma citrinum Foug A</name>
    <dbReference type="NCBI Taxonomy" id="1036808"/>
    <lineage>
        <taxon>Eukaryota</taxon>
        <taxon>Fungi</taxon>
        <taxon>Dikarya</taxon>
        <taxon>Basidiomycota</taxon>
        <taxon>Agaricomycotina</taxon>
        <taxon>Agaricomycetes</taxon>
        <taxon>Agaricomycetidae</taxon>
        <taxon>Boletales</taxon>
        <taxon>Sclerodermatineae</taxon>
        <taxon>Sclerodermataceae</taxon>
        <taxon>Scleroderma</taxon>
    </lineage>
</organism>
<accession>A0A0C3DT29</accession>
<protein>
    <submittedName>
        <fullName evidence="1">Uncharacterized protein</fullName>
    </submittedName>
</protein>
<gene>
    <name evidence="1" type="ORF">SCLCIDRAFT_1217708</name>
</gene>
<name>A0A0C3DT29_9AGAM</name>
<evidence type="ECO:0000313" key="2">
    <source>
        <dbReference type="Proteomes" id="UP000053989"/>
    </source>
</evidence>
<reference evidence="2" key="2">
    <citation type="submission" date="2015-01" db="EMBL/GenBank/DDBJ databases">
        <title>Evolutionary Origins and Diversification of the Mycorrhizal Mutualists.</title>
        <authorList>
            <consortium name="DOE Joint Genome Institute"/>
            <consortium name="Mycorrhizal Genomics Consortium"/>
            <person name="Kohler A."/>
            <person name="Kuo A."/>
            <person name="Nagy L.G."/>
            <person name="Floudas D."/>
            <person name="Copeland A."/>
            <person name="Barry K.W."/>
            <person name="Cichocki N."/>
            <person name="Veneault-Fourrey C."/>
            <person name="LaButti K."/>
            <person name="Lindquist E.A."/>
            <person name="Lipzen A."/>
            <person name="Lundell T."/>
            <person name="Morin E."/>
            <person name="Murat C."/>
            <person name="Riley R."/>
            <person name="Ohm R."/>
            <person name="Sun H."/>
            <person name="Tunlid A."/>
            <person name="Henrissat B."/>
            <person name="Grigoriev I.V."/>
            <person name="Hibbett D.S."/>
            <person name="Martin F."/>
        </authorList>
    </citation>
    <scope>NUCLEOTIDE SEQUENCE [LARGE SCALE GENOMIC DNA]</scope>
    <source>
        <strain evidence="2">Foug A</strain>
    </source>
</reference>
<keyword evidence="2" id="KW-1185">Reference proteome</keyword>